<dbReference type="PANTHER" id="PTHR46358">
    <property type="entry name" value="TONSOKU-LIKE PROTEIN"/>
    <property type="match status" value="1"/>
</dbReference>
<dbReference type="GO" id="GO:0000724">
    <property type="term" value="P:double-strand break repair via homologous recombination"/>
    <property type="evidence" value="ECO:0007669"/>
    <property type="project" value="TreeGrafter"/>
</dbReference>
<feature type="compositionally biased region" description="Low complexity" evidence="4">
    <location>
        <begin position="561"/>
        <end position="574"/>
    </location>
</feature>
<feature type="compositionally biased region" description="Acidic residues" evidence="4">
    <location>
        <begin position="528"/>
        <end position="544"/>
    </location>
</feature>
<dbReference type="GO" id="GO:0031297">
    <property type="term" value="P:replication fork processing"/>
    <property type="evidence" value="ECO:0007669"/>
    <property type="project" value="TreeGrafter"/>
</dbReference>
<dbReference type="Gene3D" id="1.25.40.10">
    <property type="entry name" value="Tetratricopeptide repeat domain"/>
    <property type="match status" value="3"/>
</dbReference>
<feature type="compositionally biased region" description="Pro residues" evidence="4">
    <location>
        <begin position="630"/>
        <end position="639"/>
    </location>
</feature>
<keyword evidence="2" id="KW-0677">Repeat</keyword>
<dbReference type="AlphaFoldDB" id="A0AAD5TB87"/>
<dbReference type="EMBL" id="JADGJQ010000128">
    <property type="protein sequence ID" value="KAJ3168060.1"/>
    <property type="molecule type" value="Genomic_DNA"/>
</dbReference>
<feature type="compositionally biased region" description="Polar residues" evidence="4">
    <location>
        <begin position="766"/>
        <end position="775"/>
    </location>
</feature>
<organism evidence="5 6">
    <name type="scientific">Geranomyces variabilis</name>
    <dbReference type="NCBI Taxonomy" id="109894"/>
    <lineage>
        <taxon>Eukaryota</taxon>
        <taxon>Fungi</taxon>
        <taxon>Fungi incertae sedis</taxon>
        <taxon>Chytridiomycota</taxon>
        <taxon>Chytridiomycota incertae sedis</taxon>
        <taxon>Chytridiomycetes</taxon>
        <taxon>Spizellomycetales</taxon>
        <taxon>Powellomycetaceae</taxon>
        <taxon>Geranomyces</taxon>
    </lineage>
</organism>
<evidence type="ECO:0000256" key="4">
    <source>
        <dbReference type="SAM" id="MobiDB-lite"/>
    </source>
</evidence>
<feature type="region of interest" description="Disordered" evidence="4">
    <location>
        <begin position="513"/>
        <end position="780"/>
    </location>
</feature>
<accession>A0AAD5TB87</accession>
<feature type="compositionally biased region" description="Low complexity" evidence="4">
    <location>
        <begin position="748"/>
        <end position="765"/>
    </location>
</feature>
<dbReference type="Proteomes" id="UP001212152">
    <property type="component" value="Unassembled WGS sequence"/>
</dbReference>
<protein>
    <submittedName>
        <fullName evidence="5">Uncharacterized protein</fullName>
    </submittedName>
</protein>
<comment type="subcellular location">
    <subcellularLocation>
        <location evidence="1">Nucleus</location>
    </subcellularLocation>
</comment>
<reference evidence="5" key="1">
    <citation type="submission" date="2020-05" db="EMBL/GenBank/DDBJ databases">
        <title>Phylogenomic resolution of chytrid fungi.</title>
        <authorList>
            <person name="Stajich J.E."/>
            <person name="Amses K."/>
            <person name="Simmons R."/>
            <person name="Seto K."/>
            <person name="Myers J."/>
            <person name="Bonds A."/>
            <person name="Quandt C.A."/>
            <person name="Barry K."/>
            <person name="Liu P."/>
            <person name="Grigoriev I."/>
            <person name="Longcore J.E."/>
            <person name="James T.Y."/>
        </authorList>
    </citation>
    <scope>NUCLEOTIDE SEQUENCE</scope>
    <source>
        <strain evidence="5">JEL0379</strain>
    </source>
</reference>
<gene>
    <name evidence="5" type="ORF">HDU87_001261</name>
</gene>
<dbReference type="InterPro" id="IPR052311">
    <property type="entry name" value="MMS22L-TONSL_complex_comp"/>
</dbReference>
<evidence type="ECO:0000256" key="2">
    <source>
        <dbReference type="ARBA" id="ARBA00022737"/>
    </source>
</evidence>
<evidence type="ECO:0000256" key="1">
    <source>
        <dbReference type="ARBA" id="ARBA00004123"/>
    </source>
</evidence>
<feature type="compositionally biased region" description="Basic and acidic residues" evidence="4">
    <location>
        <begin position="580"/>
        <end position="593"/>
    </location>
</feature>
<proteinExistence type="predicted"/>
<evidence type="ECO:0000313" key="5">
    <source>
        <dbReference type="EMBL" id="KAJ3168060.1"/>
    </source>
</evidence>
<dbReference type="SUPFAM" id="SSF48452">
    <property type="entry name" value="TPR-like"/>
    <property type="match status" value="1"/>
</dbReference>
<keyword evidence="3" id="KW-0539">Nucleus</keyword>
<evidence type="ECO:0000313" key="6">
    <source>
        <dbReference type="Proteomes" id="UP001212152"/>
    </source>
</evidence>
<dbReference type="InterPro" id="IPR011990">
    <property type="entry name" value="TPR-like_helical_dom_sf"/>
</dbReference>
<sequence length="896" mass="98648">MARKIVYKLVSSTKRSAAGTDADDDLSSTSANLPKRTRTLLLNLQLAEEEKDYVKQDHILETLGDLYQESEDIGQTVIIGKKELALANKFQDQKDARTIKTRGHARLAKCYRKLEKYDAAIAHNEQYLTGAQFLRDPLDEIEAHSELALTHLARFESSDTPDPASPTIQLALQSLGAAAGLIKSAPKNRREAIKADLHLNIGIAFLHAAQTKKAATHIGRAAAVYQKEGNRPFEAKAYTNFALCALQAGDAAQCLEYMGRERQIWADLGDAAEEARACWDLHVRCREFHRWLEAKEALKAHALLCADVDDIEGRRKGQAAMREVDECLEKEKTVASITEQLVQIRRLPDAAASRRLFDALAERGRLLLDLENFGPALLDFSEQKRIAYALDLPKHRIELVLRNIGDANLGIKGGATEAARAYNEALDRFAGDEVDRLDLLLRLAEAYAQEKDSVPYETVQRTCEEALTLAKKLADAEATREVLQVLIALNRTHHFEAKVAVYSEQLNQANALAAAQRDSSETQGSSILDEDLSADENDENEQADLPDMHPPSPTPARRRPQPLLSPSRAPLRQLAPIANARDRGQEDVTDHPLPHKARTSKYTVHLIDDDLDVAPSPPVRWQPTQSRAPPTRPRTPPRPSVVIISSPPEVRTTQMRATARKRLRIESSPDPPSPQRETSPTPNRRKVPSPPPPQAAAAINRNSLSPAPPPVESQTPTPPQPPPLAQQSFSTVAAGGTPLPAATPQPTPTSTKSRPRSSARSVRSATITTPPQTARRTSRLPHKIRVVFPAPLTTPAEEADAAGCSTPKRHPQQTGDEIFAIACPDGPRGTPKTIGWLVHEAQRRYGQIYRVKPPILKLVTTDPDTAEQETLGTDDIITDVLANKQKVIVVLREPCF</sequence>
<feature type="compositionally biased region" description="Low complexity" evidence="4">
    <location>
        <begin position="640"/>
        <end position="651"/>
    </location>
</feature>
<feature type="compositionally biased region" description="Pro residues" evidence="4">
    <location>
        <begin position="706"/>
        <end position="724"/>
    </location>
</feature>
<dbReference type="GO" id="GO:0043596">
    <property type="term" value="C:nuclear replication fork"/>
    <property type="evidence" value="ECO:0007669"/>
    <property type="project" value="TreeGrafter"/>
</dbReference>
<feature type="compositionally biased region" description="Low complexity" evidence="4">
    <location>
        <begin position="725"/>
        <end position="740"/>
    </location>
</feature>
<dbReference type="PANTHER" id="PTHR46358:SF1">
    <property type="entry name" value="TONSOKU-LIKE PROTEIN"/>
    <property type="match status" value="1"/>
</dbReference>
<name>A0AAD5TB87_9FUNG</name>
<comment type="caution">
    <text evidence="5">The sequence shown here is derived from an EMBL/GenBank/DDBJ whole genome shotgun (WGS) entry which is preliminary data.</text>
</comment>
<evidence type="ECO:0000256" key="3">
    <source>
        <dbReference type="ARBA" id="ARBA00023242"/>
    </source>
</evidence>
<keyword evidence="6" id="KW-1185">Reference proteome</keyword>